<dbReference type="Proteomes" id="UP001476282">
    <property type="component" value="Unassembled WGS sequence"/>
</dbReference>
<gene>
    <name evidence="2" type="ORF">Hsar01_02143</name>
</gene>
<dbReference type="PANTHER" id="PTHR36842:SF1">
    <property type="entry name" value="PROTEIN TOLB"/>
    <property type="match status" value="1"/>
</dbReference>
<evidence type="ECO:0000313" key="2">
    <source>
        <dbReference type="EMBL" id="GAA5482917.1"/>
    </source>
</evidence>
<evidence type="ECO:0000256" key="1">
    <source>
        <dbReference type="SAM" id="SignalP"/>
    </source>
</evidence>
<dbReference type="InterPro" id="IPR027618">
    <property type="entry name" value="Beta_prop_Msarc"/>
</dbReference>
<feature type="signal peptide" evidence="1">
    <location>
        <begin position="1"/>
        <end position="24"/>
    </location>
</feature>
<dbReference type="RefSeq" id="WP_353567044.1">
    <property type="nucleotide sequence ID" value="NZ_BAABRI010000010.1"/>
</dbReference>
<dbReference type="InterPro" id="IPR011042">
    <property type="entry name" value="6-blade_b-propeller_TolB-like"/>
</dbReference>
<dbReference type="PANTHER" id="PTHR36842">
    <property type="entry name" value="PROTEIN TOLB HOMOLOG"/>
    <property type="match status" value="1"/>
</dbReference>
<name>A0ABP9UQE9_9BACT</name>
<dbReference type="Gene3D" id="2.60.40.4070">
    <property type="match status" value="1"/>
</dbReference>
<sequence length="1320" mass="143925">MKLFPTITLPVLGLLLGLASPLAAQQQFQGVCNRVKIEIEQELTTERIGFEAVLKVTNNDGQDPINQFSAALTFKDATTGEDAADKFFVQPPELSSINRIDGDGIISPTQTAVVTWFIIPKTGENAPGGTDPRGKEYDIGCDLSGYIRGAKIPDDVLFAVEDTITVRPEPQLDITYFQPRDVQGDDPFTPEVESPIPFTLGVLVKNDGYGIARKVNIDSKQPKIVENHNGLLLIARLLGARVQDSPLDETSLLVNLGDINPGEVKKGAWDMITSLSGEFIEFKASYHHSDELGGLETSVIKSLNAHFFSRECLNDEPGRDAIMDFLADTDRDSNLIPDTLYETDGAVLPVNYQPQAEVTSPLSGGGATVTLVSDREGWVYMRLDDPAQARYPIASVVRNDGKQLHPRNFWTNIRYRKTDNFRFTYLNLFDRIETGQTYTYRITYDTDNSDTTPPETRIRFSGLSTADGTTYYITPETQVYFTSEDASPVSIEYNLDGAGFRPALPFSIDIPGTYPIEFFATDESGNVESTQSATLIIPGEGAEVPVIADEGRIFPTDLLSIRPNQTPIHATVPPSSLDVNGTLTILKGVVAYPRLSGIPVDPTPLSTATLTVTGTFLDYYKYRINGGAWSVEKPVADPIELSSLSGAVTLEVLGRNAAGDYLPDDRALSVSWTVDPAAEDLRVAGVPTTPSADAATVTLVPSSSGSSEYRWSLGDNGFFQAAAPYSTPIELVRRPTGPAVIRLITNAGGDFPEIPDPDPVARVRWNYDRAYGFDFSDLDPVRTIDLGEVAGQTIDFIWDGKNESGIEQIPGTYTVFLALEDSLGNVSRSVTLVEIEGLSTDRQVIADSSVGPKNFRARGNWCVWQQRSTSVSNIAAYALNSSTPVEITNSTEFDQEDPATDGRYVVWQSRLANGSTDLLYADLESPAPLAVTSTPGLIEANPAVEWPWFVYQVKSADAPSAPWQVEAWNADTGERFLVSSGQGDQFRPQIQGGRIVWEDHRDVGPGEIYFADLETREVRRITQNTYGQNNPTIFGDLIAWQDNRGGQVDIWMRDLRRQVEEQVTDTAYNESNPLFQGTWLCYEEDSLGPQMTNIVLSDTDAGSKISLTRATRGHTLAGLGNGFGAWIEESAGDRTAVISRLPGLQAVMNTSNALAVSEGLAMRHSSAFDLLNAWGGPGGIRRLSLYQSLEPLVVQTADYNGGTPSGDDFPLTPGSFVWVEFEAANLVELGAGDTGSIDLEAGLNVFSYTGFPVGYTAYDLVNAIGPTRLNGLRYYDAFAGLWRSLELDDSHLPLGPNFTIPRVSTLLIDAKEALTVNPNL</sequence>
<keyword evidence="3" id="KW-1185">Reference proteome</keyword>
<keyword evidence="1" id="KW-0732">Signal</keyword>
<comment type="caution">
    <text evidence="2">The sequence shown here is derived from an EMBL/GenBank/DDBJ whole genome shotgun (WGS) entry which is preliminary data.</text>
</comment>
<proteinExistence type="predicted"/>
<protein>
    <submittedName>
        <fullName evidence="2">Uncharacterized protein</fullName>
    </submittedName>
</protein>
<dbReference type="Gene3D" id="2.120.10.30">
    <property type="entry name" value="TolB, C-terminal domain"/>
    <property type="match status" value="1"/>
</dbReference>
<organism evidence="2 3">
    <name type="scientific">Haloferula sargassicola</name>
    <dbReference type="NCBI Taxonomy" id="490096"/>
    <lineage>
        <taxon>Bacteria</taxon>
        <taxon>Pseudomonadati</taxon>
        <taxon>Verrucomicrobiota</taxon>
        <taxon>Verrucomicrobiia</taxon>
        <taxon>Verrucomicrobiales</taxon>
        <taxon>Verrucomicrobiaceae</taxon>
        <taxon>Haloferula</taxon>
    </lineage>
</organism>
<evidence type="ECO:0000313" key="3">
    <source>
        <dbReference type="Proteomes" id="UP001476282"/>
    </source>
</evidence>
<accession>A0ABP9UQE9</accession>
<dbReference type="EMBL" id="BAABRI010000010">
    <property type="protein sequence ID" value="GAA5482917.1"/>
    <property type="molecule type" value="Genomic_DNA"/>
</dbReference>
<feature type="chain" id="PRO_5045982676" evidence="1">
    <location>
        <begin position="25"/>
        <end position="1320"/>
    </location>
</feature>
<dbReference type="NCBIfam" id="TIGR04275">
    <property type="entry name" value="beta_prop_Msarc"/>
    <property type="match status" value="2"/>
</dbReference>
<reference evidence="2 3" key="1">
    <citation type="submission" date="2024-02" db="EMBL/GenBank/DDBJ databases">
        <title>Haloferula sargassicola NBRC 104335.</title>
        <authorList>
            <person name="Ichikawa N."/>
            <person name="Katano-Makiyama Y."/>
            <person name="Hidaka K."/>
        </authorList>
    </citation>
    <scope>NUCLEOTIDE SEQUENCE [LARGE SCALE GENOMIC DNA]</scope>
    <source>
        <strain evidence="2 3">NBRC 104335</strain>
    </source>
</reference>
<dbReference type="SUPFAM" id="SSF69304">
    <property type="entry name" value="Tricorn protease N-terminal domain"/>
    <property type="match status" value="1"/>
</dbReference>